<dbReference type="EMBL" id="CDMY01000718">
    <property type="protein sequence ID" value="CEM31279.1"/>
    <property type="molecule type" value="Genomic_DNA"/>
</dbReference>
<sequence>MRRPDELAPHLFFLPGLDGDSAGGGGTCLSAGPFGFEFPLSTSASMKVVLGEPLRSFDHLCSINQVLGPTRFPSGNKPAQHSVSERRWVCVCGVCGELPSSFMMRMVHEAWLHDDSGLKHLCG</sequence>
<protein>
    <submittedName>
        <fullName evidence="1">Uncharacterized protein</fullName>
    </submittedName>
</protein>
<dbReference type="InParanoid" id="A0A0G4GM64"/>
<dbReference type="VEuPathDB" id="CryptoDB:Vbra_10074"/>
<evidence type="ECO:0000313" key="1">
    <source>
        <dbReference type="EMBL" id="CEM31279.1"/>
    </source>
</evidence>
<keyword evidence="2" id="KW-1185">Reference proteome</keyword>
<accession>A0A0G4GM64</accession>
<gene>
    <name evidence="1" type="ORF">Vbra_10074</name>
</gene>
<evidence type="ECO:0000313" key="2">
    <source>
        <dbReference type="Proteomes" id="UP000041254"/>
    </source>
</evidence>
<proteinExistence type="predicted"/>
<name>A0A0G4GM64_VITBC</name>
<dbReference type="Proteomes" id="UP000041254">
    <property type="component" value="Unassembled WGS sequence"/>
</dbReference>
<dbReference type="AlphaFoldDB" id="A0A0G4GM64"/>
<reference evidence="1 2" key="1">
    <citation type="submission" date="2014-11" db="EMBL/GenBank/DDBJ databases">
        <authorList>
            <person name="Zhu J."/>
            <person name="Qi W."/>
            <person name="Song R."/>
        </authorList>
    </citation>
    <scope>NUCLEOTIDE SEQUENCE [LARGE SCALE GENOMIC DNA]</scope>
</reference>
<organism evidence="1 2">
    <name type="scientific">Vitrella brassicaformis (strain CCMP3155)</name>
    <dbReference type="NCBI Taxonomy" id="1169540"/>
    <lineage>
        <taxon>Eukaryota</taxon>
        <taxon>Sar</taxon>
        <taxon>Alveolata</taxon>
        <taxon>Colpodellida</taxon>
        <taxon>Vitrellaceae</taxon>
        <taxon>Vitrella</taxon>
    </lineage>
</organism>